<organism evidence="2 3">
    <name type="scientific">Campylobacter curvus (strain 525.92)</name>
    <dbReference type="NCBI Taxonomy" id="360105"/>
    <lineage>
        <taxon>Bacteria</taxon>
        <taxon>Pseudomonadati</taxon>
        <taxon>Campylobacterota</taxon>
        <taxon>Epsilonproteobacteria</taxon>
        <taxon>Campylobacterales</taxon>
        <taxon>Campylobacteraceae</taxon>
        <taxon>Campylobacter</taxon>
    </lineage>
</organism>
<keyword evidence="1" id="KW-0472">Membrane</keyword>
<proteinExistence type="predicted"/>
<dbReference type="AlphaFoldDB" id="A7GZ10"/>
<dbReference type="EMBL" id="CP000767">
    <property type="protein sequence ID" value="EAT99553.1"/>
    <property type="molecule type" value="Genomic_DNA"/>
</dbReference>
<dbReference type="HOGENOM" id="CLU_1624093_0_0_7"/>
<sequence length="163" mass="18203">MAKIFFKTGKVKNLITKQNLGVKFMAVFWLEDVKIVGYFDDGADEMSVYFSGEDDTLRVAYVKEGAINRLVSVSRLCATGSGSLVDRPMAAMERRLGTENMLKFCLIIGLLLAVSSALTIVMFARYSSISLLPLYFSVKFFSEAWSIKSFMKEACRNEARSDG</sequence>
<gene>
    <name evidence="2" type="ORF">CCV52592_0076</name>
</gene>
<protein>
    <submittedName>
        <fullName evidence="2">Uncharacterized protein</fullName>
    </submittedName>
</protein>
<evidence type="ECO:0000313" key="3">
    <source>
        <dbReference type="Proteomes" id="UP000006380"/>
    </source>
</evidence>
<dbReference type="RefSeq" id="WP_009651420.1">
    <property type="nucleotide sequence ID" value="NC_009715.2"/>
</dbReference>
<dbReference type="KEGG" id="ccv:CCV52592_0076"/>
<keyword evidence="1" id="KW-0812">Transmembrane</keyword>
<dbReference type="Proteomes" id="UP000006380">
    <property type="component" value="Chromosome"/>
</dbReference>
<dbReference type="STRING" id="360105.CCV52592_0076"/>
<keyword evidence="1" id="KW-1133">Transmembrane helix</keyword>
<evidence type="ECO:0000256" key="1">
    <source>
        <dbReference type="SAM" id="Phobius"/>
    </source>
</evidence>
<name>A7GZ10_CAMC5</name>
<reference evidence="2" key="1">
    <citation type="submission" date="2016-07" db="EMBL/GenBank/DDBJ databases">
        <title>Comparative genomics of the Campylobacter concisus group.</title>
        <authorList>
            <person name="Miller W.G."/>
            <person name="Yee E."/>
            <person name="Chapman M.H."/>
            <person name="Huynh S."/>
            <person name="Bono J.L."/>
            <person name="On S.L.W."/>
            <person name="StLeger J."/>
            <person name="Foster G."/>
            <person name="Parker C.T."/>
        </authorList>
    </citation>
    <scope>NUCLEOTIDE SEQUENCE</scope>
    <source>
        <strain evidence="2">525.92</strain>
    </source>
</reference>
<feature type="transmembrane region" description="Helical" evidence="1">
    <location>
        <begin position="104"/>
        <end position="126"/>
    </location>
</feature>
<accession>A7GZ10</accession>
<evidence type="ECO:0000313" key="2">
    <source>
        <dbReference type="EMBL" id="EAT99553.1"/>
    </source>
</evidence>
<keyword evidence="3" id="KW-1185">Reference proteome</keyword>